<evidence type="ECO:0000256" key="3">
    <source>
        <dbReference type="ARBA" id="ARBA00022737"/>
    </source>
</evidence>
<evidence type="ECO:0000256" key="1">
    <source>
        <dbReference type="ARBA" id="ARBA00004123"/>
    </source>
</evidence>
<dbReference type="AlphaFoldDB" id="A0A4W3GY12"/>
<keyword evidence="5" id="KW-0862">Zinc</keyword>
<evidence type="ECO:0000256" key="4">
    <source>
        <dbReference type="ARBA" id="ARBA00022771"/>
    </source>
</evidence>
<feature type="domain" description="C2H2-type" evidence="8">
    <location>
        <begin position="121"/>
        <end position="143"/>
    </location>
</feature>
<dbReference type="SMART" id="SM00355">
    <property type="entry name" value="ZnF_C2H2"/>
    <property type="match status" value="2"/>
</dbReference>
<dbReference type="Gene3D" id="3.30.160.60">
    <property type="entry name" value="Classic Zinc Finger"/>
    <property type="match status" value="2"/>
</dbReference>
<protein>
    <submittedName>
        <fullName evidence="9">Zinc finger protein 385B-like</fullName>
    </submittedName>
</protein>
<evidence type="ECO:0000256" key="6">
    <source>
        <dbReference type="ARBA" id="ARBA00023242"/>
    </source>
</evidence>
<dbReference type="PANTHER" id="PTHR23067:SF14">
    <property type="entry name" value="C2H2-TYPE DOMAIN-CONTAINING PROTEIN"/>
    <property type="match status" value="1"/>
</dbReference>
<dbReference type="Pfam" id="PF12874">
    <property type="entry name" value="zf-met"/>
    <property type="match status" value="1"/>
</dbReference>
<dbReference type="PANTHER" id="PTHR23067">
    <property type="entry name" value="DOUBLE-STRANDED RNA-BINDING ZINC FINGER PROTEIN"/>
    <property type="match status" value="1"/>
</dbReference>
<keyword evidence="2" id="KW-0479">Metal-binding</keyword>
<evidence type="ECO:0000256" key="2">
    <source>
        <dbReference type="ARBA" id="ARBA00022723"/>
    </source>
</evidence>
<feature type="compositionally biased region" description="Basic and acidic residues" evidence="7">
    <location>
        <begin position="148"/>
        <end position="165"/>
    </location>
</feature>
<dbReference type="Pfam" id="PF12171">
    <property type="entry name" value="zf-C2H2_jaz"/>
    <property type="match status" value="1"/>
</dbReference>
<name>A0A4W3GY12_CALMI</name>
<feature type="region of interest" description="Disordered" evidence="7">
    <location>
        <begin position="262"/>
        <end position="287"/>
    </location>
</feature>
<dbReference type="InterPro" id="IPR051845">
    <property type="entry name" value="Znf385"/>
</dbReference>
<feature type="compositionally biased region" description="Polar residues" evidence="7">
    <location>
        <begin position="166"/>
        <end position="183"/>
    </location>
</feature>
<feature type="compositionally biased region" description="Basic residues" evidence="7">
    <location>
        <begin position="9"/>
        <end position="20"/>
    </location>
</feature>
<keyword evidence="6" id="KW-0539">Nucleus</keyword>
<feature type="region of interest" description="Disordered" evidence="7">
    <location>
        <begin position="134"/>
        <end position="183"/>
    </location>
</feature>
<reference evidence="10" key="1">
    <citation type="journal article" date="2006" name="Science">
        <title>Ancient noncoding elements conserved in the human genome.</title>
        <authorList>
            <person name="Venkatesh B."/>
            <person name="Kirkness E.F."/>
            <person name="Loh Y.H."/>
            <person name="Halpern A.L."/>
            <person name="Lee A.P."/>
            <person name="Johnson J."/>
            <person name="Dandona N."/>
            <person name="Viswanathan L.D."/>
            <person name="Tay A."/>
            <person name="Venter J.C."/>
            <person name="Strausberg R.L."/>
            <person name="Brenner S."/>
        </authorList>
    </citation>
    <scope>NUCLEOTIDE SEQUENCE [LARGE SCALE GENOMIC DNA]</scope>
</reference>
<dbReference type="InterPro" id="IPR036236">
    <property type="entry name" value="Znf_C2H2_sf"/>
</dbReference>
<dbReference type="GO" id="GO:0005634">
    <property type="term" value="C:nucleus"/>
    <property type="evidence" value="ECO:0007669"/>
    <property type="project" value="UniProtKB-SubCell"/>
</dbReference>
<dbReference type="Ensembl" id="ENSCMIT00000008085.1">
    <property type="protein sequence ID" value="ENSCMIP00000007857.1"/>
    <property type="gene ID" value="ENSCMIG00000004250.1"/>
</dbReference>
<evidence type="ECO:0000256" key="5">
    <source>
        <dbReference type="ARBA" id="ARBA00022833"/>
    </source>
</evidence>
<reference evidence="9" key="4">
    <citation type="submission" date="2025-08" db="UniProtKB">
        <authorList>
            <consortium name="Ensembl"/>
        </authorList>
    </citation>
    <scope>IDENTIFICATION</scope>
</reference>
<keyword evidence="10" id="KW-1185">Reference proteome</keyword>
<evidence type="ECO:0000313" key="9">
    <source>
        <dbReference type="Ensembl" id="ENSCMIP00000007857.1"/>
    </source>
</evidence>
<accession>A0A4W3GY12</accession>
<dbReference type="GO" id="GO:0008270">
    <property type="term" value="F:zinc ion binding"/>
    <property type="evidence" value="ECO:0007669"/>
    <property type="project" value="UniProtKB-KW"/>
</dbReference>
<dbReference type="SMART" id="SM00451">
    <property type="entry name" value="ZnF_U1"/>
    <property type="match status" value="2"/>
</dbReference>
<proteinExistence type="predicted"/>
<feature type="compositionally biased region" description="Basic residues" evidence="7">
    <location>
        <begin position="262"/>
        <end position="277"/>
    </location>
</feature>
<evidence type="ECO:0000259" key="8">
    <source>
        <dbReference type="PROSITE" id="PS00028"/>
    </source>
</evidence>
<comment type="subcellular location">
    <subcellularLocation>
        <location evidence="1">Nucleus</location>
    </subcellularLocation>
</comment>
<evidence type="ECO:0000313" key="10">
    <source>
        <dbReference type="Proteomes" id="UP000314986"/>
    </source>
</evidence>
<organism evidence="9 10">
    <name type="scientific">Callorhinchus milii</name>
    <name type="common">Ghost shark</name>
    <dbReference type="NCBI Taxonomy" id="7868"/>
    <lineage>
        <taxon>Eukaryota</taxon>
        <taxon>Metazoa</taxon>
        <taxon>Chordata</taxon>
        <taxon>Craniata</taxon>
        <taxon>Vertebrata</taxon>
        <taxon>Chondrichthyes</taxon>
        <taxon>Holocephali</taxon>
        <taxon>Chimaeriformes</taxon>
        <taxon>Callorhinchidae</taxon>
        <taxon>Callorhinchus</taxon>
    </lineage>
</organism>
<dbReference type="SUPFAM" id="SSF57667">
    <property type="entry name" value="beta-beta-alpha zinc fingers"/>
    <property type="match status" value="2"/>
</dbReference>
<keyword evidence="3" id="KW-0677">Repeat</keyword>
<dbReference type="InterPro" id="IPR003604">
    <property type="entry name" value="Matrin/U1-like-C_Znf_C2H2"/>
</dbReference>
<reference evidence="10" key="2">
    <citation type="journal article" date="2007" name="PLoS Biol.">
        <title>Survey sequencing and comparative analysis of the elephant shark (Callorhinchus milii) genome.</title>
        <authorList>
            <person name="Venkatesh B."/>
            <person name="Kirkness E.F."/>
            <person name="Loh Y.H."/>
            <person name="Halpern A.L."/>
            <person name="Lee A.P."/>
            <person name="Johnson J."/>
            <person name="Dandona N."/>
            <person name="Viswanathan L.D."/>
            <person name="Tay A."/>
            <person name="Venter J.C."/>
            <person name="Strausberg R.L."/>
            <person name="Brenner S."/>
        </authorList>
    </citation>
    <scope>NUCLEOTIDE SEQUENCE [LARGE SCALE GENOMIC DNA]</scope>
</reference>
<reference evidence="9" key="5">
    <citation type="submission" date="2025-09" db="UniProtKB">
        <authorList>
            <consortium name="Ensembl"/>
        </authorList>
    </citation>
    <scope>IDENTIFICATION</scope>
</reference>
<dbReference type="InParanoid" id="A0A4W3GY12"/>
<dbReference type="GO" id="GO:0003676">
    <property type="term" value="F:nucleic acid binding"/>
    <property type="evidence" value="ECO:0007669"/>
    <property type="project" value="InterPro"/>
</dbReference>
<sequence length="342" mass="37733">HYQTPPPTHPHHSSPPPHHHHAQALWGAILRAESAVLMQVVLLNNNNNYSPGLDPALVPTPPRLLRSLLDVKPLISFHFDTTSAPVQLFPNFSALEPVQKAIISHTFGVPFSPRKKQAISCHVCQLRFNSQNQAESHYRGNKHARKVKGLESNKMKPITADHRGSDQSITPNPISKTAGTTDNNTPITTLDSAVSNAKIYYCTKHKALVEAHSGAGPIKVYPRSSRKVKAQTILACGLQEKNFHCQLCDVRVHSDLQLKQHISSRKHKERVGRKTSRSKYNPYSKQHRHIATPVSPSAPLSICLSLCLSVCPSVSTALTRALLRSALSPAHTSFPPILFAPY</sequence>
<dbReference type="InterPro" id="IPR022755">
    <property type="entry name" value="Znf_C2H2_jaz"/>
</dbReference>
<evidence type="ECO:0000256" key="7">
    <source>
        <dbReference type="SAM" id="MobiDB-lite"/>
    </source>
</evidence>
<dbReference type="GeneTree" id="ENSGT00940000155611"/>
<dbReference type="PROSITE" id="PS00028">
    <property type="entry name" value="ZINC_FINGER_C2H2_1"/>
    <property type="match status" value="1"/>
</dbReference>
<reference evidence="10" key="3">
    <citation type="journal article" date="2014" name="Nature">
        <title>Elephant shark genome provides unique insights into gnathostome evolution.</title>
        <authorList>
            <consortium name="International Elephant Shark Genome Sequencing Consortium"/>
            <person name="Venkatesh B."/>
            <person name="Lee A.P."/>
            <person name="Ravi V."/>
            <person name="Maurya A.K."/>
            <person name="Lian M.M."/>
            <person name="Swann J.B."/>
            <person name="Ohta Y."/>
            <person name="Flajnik M.F."/>
            <person name="Sutoh Y."/>
            <person name="Kasahara M."/>
            <person name="Hoon S."/>
            <person name="Gangu V."/>
            <person name="Roy S.W."/>
            <person name="Irimia M."/>
            <person name="Korzh V."/>
            <person name="Kondrychyn I."/>
            <person name="Lim Z.W."/>
            <person name="Tay B.H."/>
            <person name="Tohari S."/>
            <person name="Kong K.W."/>
            <person name="Ho S."/>
            <person name="Lorente-Galdos B."/>
            <person name="Quilez J."/>
            <person name="Marques-Bonet T."/>
            <person name="Raney B.J."/>
            <person name="Ingham P.W."/>
            <person name="Tay A."/>
            <person name="Hillier L.W."/>
            <person name="Minx P."/>
            <person name="Boehm T."/>
            <person name="Wilson R.K."/>
            <person name="Brenner S."/>
            <person name="Warren W.C."/>
        </authorList>
    </citation>
    <scope>NUCLEOTIDE SEQUENCE [LARGE SCALE GENOMIC DNA]</scope>
</reference>
<dbReference type="InterPro" id="IPR013087">
    <property type="entry name" value="Znf_C2H2_type"/>
</dbReference>
<feature type="region of interest" description="Disordered" evidence="7">
    <location>
        <begin position="1"/>
        <end position="20"/>
    </location>
</feature>
<keyword evidence="4" id="KW-0863">Zinc-finger</keyword>
<dbReference type="Proteomes" id="UP000314986">
    <property type="component" value="Unassembled WGS sequence"/>
</dbReference>